<dbReference type="Pfam" id="PF00578">
    <property type="entry name" value="AhpC-TSA"/>
    <property type="match status" value="1"/>
</dbReference>
<evidence type="ECO:0000256" key="4">
    <source>
        <dbReference type="ARBA" id="ARBA00022559"/>
    </source>
</evidence>
<gene>
    <name evidence="15" type="primary">bcp</name>
    <name evidence="15" type="ORF">H0S73_13300</name>
</gene>
<dbReference type="GO" id="GO:0034599">
    <property type="term" value="P:cellular response to oxidative stress"/>
    <property type="evidence" value="ECO:0007669"/>
    <property type="project" value="TreeGrafter"/>
</dbReference>
<dbReference type="RefSeq" id="WP_181052617.1">
    <property type="nucleotide sequence ID" value="NZ_JACDXJ010000001.1"/>
</dbReference>
<dbReference type="InterPro" id="IPR050924">
    <property type="entry name" value="Peroxiredoxin_BCP/PrxQ"/>
</dbReference>
<evidence type="ECO:0000256" key="2">
    <source>
        <dbReference type="ARBA" id="ARBA00011245"/>
    </source>
</evidence>
<comment type="subunit">
    <text evidence="2">Monomer.</text>
</comment>
<dbReference type="AlphaFoldDB" id="A0A838BRP1"/>
<keyword evidence="6 15" id="KW-0560">Oxidoreductase</keyword>
<dbReference type="NCBIfam" id="NF006960">
    <property type="entry name" value="PRK09437.1"/>
    <property type="match status" value="1"/>
</dbReference>
<evidence type="ECO:0000256" key="7">
    <source>
        <dbReference type="ARBA" id="ARBA00023157"/>
    </source>
</evidence>
<feature type="domain" description="Thioredoxin" evidence="14">
    <location>
        <begin position="3"/>
        <end position="156"/>
    </location>
</feature>
<dbReference type="InterPro" id="IPR000866">
    <property type="entry name" value="AhpC/TSA"/>
</dbReference>
<comment type="function">
    <text evidence="1">Thiol-specific peroxidase that catalyzes the reduction of hydrogen peroxide and organic hydroperoxides to water and alcohols, respectively. Plays a role in cell protection against oxidative stress by detoxifying peroxides and as sensor of hydrogen peroxide-mediated signaling events.</text>
</comment>
<keyword evidence="5" id="KW-0049">Antioxidant</keyword>
<evidence type="ECO:0000256" key="13">
    <source>
        <dbReference type="PIRSR" id="PIRSR000239-1"/>
    </source>
</evidence>
<dbReference type="Gene3D" id="3.40.30.10">
    <property type="entry name" value="Glutaredoxin"/>
    <property type="match status" value="1"/>
</dbReference>
<evidence type="ECO:0000256" key="11">
    <source>
        <dbReference type="ARBA" id="ARBA00042639"/>
    </source>
</evidence>
<organism evidence="15 16">
    <name type="scientific">Microvirga mediterraneensis</name>
    <dbReference type="NCBI Taxonomy" id="2754695"/>
    <lineage>
        <taxon>Bacteria</taxon>
        <taxon>Pseudomonadati</taxon>
        <taxon>Pseudomonadota</taxon>
        <taxon>Alphaproteobacteria</taxon>
        <taxon>Hyphomicrobiales</taxon>
        <taxon>Methylobacteriaceae</taxon>
        <taxon>Microvirga</taxon>
    </lineage>
</organism>
<sequence>MPLTIGTKAPAFSLPATDGREISLDSLKGRKVVLYFYPKDDTSGCTIEAKDFQALKADFAAADTEIVGVSPDPMKSHDRFRAKYGLDFSLASDEAKTMLEAYGVWVEKSMYGRKYMGVERTTVLIDREGNIAQVWHKVKVPGHAEEVLKAAQAFGT</sequence>
<protein>
    <recommendedName>
        <fullName evidence="3">thioredoxin-dependent peroxiredoxin</fullName>
        <ecNumber evidence="3">1.11.1.24</ecNumber>
    </recommendedName>
    <alternativeName>
        <fullName evidence="9">Thioredoxin peroxidase</fullName>
    </alternativeName>
    <alternativeName>
        <fullName evidence="11">Thioredoxin-dependent peroxiredoxin Bcp</fullName>
    </alternativeName>
</protein>
<accession>A0A838BRP1</accession>
<evidence type="ECO:0000256" key="6">
    <source>
        <dbReference type="ARBA" id="ARBA00023002"/>
    </source>
</evidence>
<evidence type="ECO:0000256" key="9">
    <source>
        <dbReference type="ARBA" id="ARBA00032824"/>
    </source>
</evidence>
<dbReference type="EC" id="1.11.1.24" evidence="3"/>
<dbReference type="PROSITE" id="PS51352">
    <property type="entry name" value="THIOREDOXIN_2"/>
    <property type="match status" value="1"/>
</dbReference>
<dbReference type="CDD" id="cd03017">
    <property type="entry name" value="PRX_BCP"/>
    <property type="match status" value="1"/>
</dbReference>
<keyword evidence="4 15" id="KW-0575">Peroxidase</keyword>
<evidence type="ECO:0000256" key="3">
    <source>
        <dbReference type="ARBA" id="ARBA00013017"/>
    </source>
</evidence>
<comment type="caution">
    <text evidence="15">The sequence shown here is derived from an EMBL/GenBank/DDBJ whole genome shotgun (WGS) entry which is preliminary data.</text>
</comment>
<dbReference type="GO" id="GO:0005737">
    <property type="term" value="C:cytoplasm"/>
    <property type="evidence" value="ECO:0007669"/>
    <property type="project" value="TreeGrafter"/>
</dbReference>
<evidence type="ECO:0000313" key="15">
    <source>
        <dbReference type="EMBL" id="MBA1157106.1"/>
    </source>
</evidence>
<comment type="similarity">
    <text evidence="10">Belongs to the peroxiredoxin family. BCP/PrxQ subfamily.</text>
</comment>
<dbReference type="InterPro" id="IPR013766">
    <property type="entry name" value="Thioredoxin_domain"/>
</dbReference>
<evidence type="ECO:0000256" key="1">
    <source>
        <dbReference type="ARBA" id="ARBA00003330"/>
    </source>
</evidence>
<dbReference type="Proteomes" id="UP000572984">
    <property type="component" value="Unassembled WGS sequence"/>
</dbReference>
<evidence type="ECO:0000313" key="16">
    <source>
        <dbReference type="Proteomes" id="UP000572984"/>
    </source>
</evidence>
<evidence type="ECO:0000256" key="10">
    <source>
        <dbReference type="ARBA" id="ARBA00038489"/>
    </source>
</evidence>
<dbReference type="EMBL" id="JACDXJ010000001">
    <property type="protein sequence ID" value="MBA1157106.1"/>
    <property type="molecule type" value="Genomic_DNA"/>
</dbReference>
<dbReference type="SUPFAM" id="SSF52833">
    <property type="entry name" value="Thioredoxin-like"/>
    <property type="match status" value="1"/>
</dbReference>
<evidence type="ECO:0000259" key="14">
    <source>
        <dbReference type="PROSITE" id="PS51352"/>
    </source>
</evidence>
<name>A0A838BRP1_9HYPH</name>
<dbReference type="PIRSF" id="PIRSF000239">
    <property type="entry name" value="AHPC"/>
    <property type="match status" value="1"/>
</dbReference>
<dbReference type="FunFam" id="3.40.30.10:FF:000007">
    <property type="entry name" value="Thioredoxin-dependent thiol peroxidase"/>
    <property type="match status" value="1"/>
</dbReference>
<keyword evidence="8" id="KW-0676">Redox-active center</keyword>
<dbReference type="GO" id="GO:0045454">
    <property type="term" value="P:cell redox homeostasis"/>
    <property type="evidence" value="ECO:0007669"/>
    <property type="project" value="TreeGrafter"/>
</dbReference>
<dbReference type="InterPro" id="IPR024706">
    <property type="entry name" value="Peroxiredoxin_AhpC-typ"/>
</dbReference>
<dbReference type="PANTHER" id="PTHR42801:SF4">
    <property type="entry name" value="AHPC_TSA FAMILY PROTEIN"/>
    <property type="match status" value="1"/>
</dbReference>
<evidence type="ECO:0000256" key="12">
    <source>
        <dbReference type="ARBA" id="ARBA00049091"/>
    </source>
</evidence>
<keyword evidence="16" id="KW-1185">Reference proteome</keyword>
<comment type="catalytic activity">
    <reaction evidence="12">
        <text>a hydroperoxide + [thioredoxin]-dithiol = an alcohol + [thioredoxin]-disulfide + H2O</text>
        <dbReference type="Rhea" id="RHEA:62620"/>
        <dbReference type="Rhea" id="RHEA-COMP:10698"/>
        <dbReference type="Rhea" id="RHEA-COMP:10700"/>
        <dbReference type="ChEBI" id="CHEBI:15377"/>
        <dbReference type="ChEBI" id="CHEBI:29950"/>
        <dbReference type="ChEBI" id="CHEBI:30879"/>
        <dbReference type="ChEBI" id="CHEBI:35924"/>
        <dbReference type="ChEBI" id="CHEBI:50058"/>
        <dbReference type="EC" id="1.11.1.24"/>
    </reaction>
</comment>
<feature type="active site" description="Cysteine sulfenic acid (-SOH) intermediate; for peroxidase activity" evidence="13">
    <location>
        <position position="45"/>
    </location>
</feature>
<evidence type="ECO:0000256" key="5">
    <source>
        <dbReference type="ARBA" id="ARBA00022862"/>
    </source>
</evidence>
<proteinExistence type="inferred from homology"/>
<dbReference type="GO" id="GO:0008379">
    <property type="term" value="F:thioredoxin peroxidase activity"/>
    <property type="evidence" value="ECO:0007669"/>
    <property type="project" value="TreeGrafter"/>
</dbReference>
<keyword evidence="7" id="KW-1015">Disulfide bond</keyword>
<evidence type="ECO:0000256" key="8">
    <source>
        <dbReference type="ARBA" id="ARBA00023284"/>
    </source>
</evidence>
<dbReference type="InterPro" id="IPR036249">
    <property type="entry name" value="Thioredoxin-like_sf"/>
</dbReference>
<dbReference type="PANTHER" id="PTHR42801">
    <property type="entry name" value="THIOREDOXIN-DEPENDENT PEROXIDE REDUCTASE"/>
    <property type="match status" value="1"/>
</dbReference>
<reference evidence="15 16" key="1">
    <citation type="submission" date="2020-07" db="EMBL/GenBank/DDBJ databases">
        <title>Draft genome and description of Microvirga mediterraneensis Marseille-Q2068 sp. nov.</title>
        <authorList>
            <person name="Boxberger M."/>
        </authorList>
    </citation>
    <scope>NUCLEOTIDE SEQUENCE [LARGE SCALE GENOMIC DNA]</scope>
    <source>
        <strain evidence="15 16">Marseille-Q2068</strain>
    </source>
</reference>